<keyword evidence="2" id="KW-1185">Reference proteome</keyword>
<organism evidence="1 2">
    <name type="scientific">Citrus x changshan-huyou</name>
    <dbReference type="NCBI Taxonomy" id="2935761"/>
    <lineage>
        <taxon>Eukaryota</taxon>
        <taxon>Viridiplantae</taxon>
        <taxon>Streptophyta</taxon>
        <taxon>Embryophyta</taxon>
        <taxon>Tracheophyta</taxon>
        <taxon>Spermatophyta</taxon>
        <taxon>Magnoliopsida</taxon>
        <taxon>eudicotyledons</taxon>
        <taxon>Gunneridae</taxon>
        <taxon>Pentapetalae</taxon>
        <taxon>rosids</taxon>
        <taxon>malvids</taxon>
        <taxon>Sapindales</taxon>
        <taxon>Rutaceae</taxon>
        <taxon>Aurantioideae</taxon>
        <taxon>Citrus</taxon>
    </lineage>
</organism>
<protein>
    <submittedName>
        <fullName evidence="1">Uncharacterized protein</fullName>
    </submittedName>
</protein>
<evidence type="ECO:0000313" key="1">
    <source>
        <dbReference type="EMBL" id="KAK9208561.1"/>
    </source>
</evidence>
<evidence type="ECO:0000313" key="2">
    <source>
        <dbReference type="Proteomes" id="UP001428341"/>
    </source>
</evidence>
<comment type="caution">
    <text evidence="1">The sequence shown here is derived from an EMBL/GenBank/DDBJ whole genome shotgun (WGS) entry which is preliminary data.</text>
</comment>
<accession>A0AAP0MIR5</accession>
<sequence>MPNLGTMTKCSPELSVISSEADSDTLVGCFVLDSFIKTVLIHLTRTDVSTSSCMVRQQYQSSSHWQGWLESTIRNPDPGIVLTKAVGVLKDLNSREHRLGKLFLFGCSYFYYIPYWKSSTFGNGSKGLGEFYASPQDCLGIAYDNRIKILFHILISPKQAFKILTPHTHYLLSQNLLQHVNVNNR</sequence>
<name>A0AAP0MIR5_9ROSI</name>
<proteinExistence type="predicted"/>
<dbReference type="Proteomes" id="UP001428341">
    <property type="component" value="Unassembled WGS sequence"/>
</dbReference>
<gene>
    <name evidence="1" type="ORF">WN944_000919</name>
</gene>
<reference evidence="1 2" key="1">
    <citation type="submission" date="2024-05" db="EMBL/GenBank/DDBJ databases">
        <title>Haplotype-resolved chromosome-level genome assembly of Huyou (Citrus changshanensis).</title>
        <authorList>
            <person name="Miao C."/>
            <person name="Chen W."/>
            <person name="Wu Y."/>
            <person name="Wang L."/>
            <person name="Zhao S."/>
            <person name="Grierson D."/>
            <person name="Xu C."/>
            <person name="Chen K."/>
        </authorList>
    </citation>
    <scope>NUCLEOTIDE SEQUENCE [LARGE SCALE GENOMIC DNA]</scope>
    <source>
        <strain evidence="1">01-14</strain>
        <tissue evidence="1">Leaf</tissue>
    </source>
</reference>
<dbReference type="AlphaFoldDB" id="A0AAP0MIR5"/>
<dbReference type="EMBL" id="JBCGBO010000004">
    <property type="protein sequence ID" value="KAK9208561.1"/>
    <property type="molecule type" value="Genomic_DNA"/>
</dbReference>